<name>A0A919XPT7_9BACL</name>
<protein>
    <submittedName>
        <fullName evidence="1">Uncharacterized protein</fullName>
    </submittedName>
</protein>
<sequence length="137" mass="15910">MGEKLMGKEKIEDLVLIRDNAILQNLFIMLQKNGADLEFNRSILNKAYAMAGRYIEDRVLEDSKANRAALASRGVKIYREEYQDDFIIFYHYTSRGYTDKFGVTRDVLRSEISWRLAGYISELGQALKEARQHAKRP</sequence>
<dbReference type="Pfam" id="PF26325">
    <property type="entry name" value="YhjD"/>
    <property type="match status" value="1"/>
</dbReference>
<gene>
    <name evidence="1" type="ORF">J41TS12_10420</name>
</gene>
<dbReference type="AlphaFoldDB" id="A0A919XPT7"/>
<accession>A0A919XPT7</accession>
<evidence type="ECO:0000313" key="2">
    <source>
        <dbReference type="Proteomes" id="UP000681162"/>
    </source>
</evidence>
<dbReference type="RefSeq" id="WP_212938533.1">
    <property type="nucleotide sequence ID" value="NZ_BORR01000003.1"/>
</dbReference>
<comment type="caution">
    <text evidence="1">The sequence shown here is derived from an EMBL/GenBank/DDBJ whole genome shotgun (WGS) entry which is preliminary data.</text>
</comment>
<dbReference type="InterPro" id="IPR058600">
    <property type="entry name" value="YhjD-like"/>
</dbReference>
<reference evidence="1 2" key="1">
    <citation type="submission" date="2021-03" db="EMBL/GenBank/DDBJ databases">
        <title>Antimicrobial resistance genes in bacteria isolated from Japanese honey, and their potential for conferring macrolide and lincosamide resistance in the American foulbrood pathogen Paenibacillus larvae.</title>
        <authorList>
            <person name="Okamoto M."/>
            <person name="Kumagai M."/>
            <person name="Kanamori H."/>
            <person name="Takamatsu D."/>
        </authorList>
    </citation>
    <scope>NUCLEOTIDE SEQUENCE [LARGE SCALE GENOMIC DNA]</scope>
    <source>
        <strain evidence="1 2">J41TS12</strain>
    </source>
</reference>
<dbReference type="Proteomes" id="UP000681162">
    <property type="component" value="Unassembled WGS sequence"/>
</dbReference>
<dbReference type="EMBL" id="BORR01000003">
    <property type="protein sequence ID" value="GIO36181.1"/>
    <property type="molecule type" value="Genomic_DNA"/>
</dbReference>
<organism evidence="1 2">
    <name type="scientific">Paenibacillus antibioticophila</name>
    <dbReference type="NCBI Taxonomy" id="1274374"/>
    <lineage>
        <taxon>Bacteria</taxon>
        <taxon>Bacillati</taxon>
        <taxon>Bacillota</taxon>
        <taxon>Bacilli</taxon>
        <taxon>Bacillales</taxon>
        <taxon>Paenibacillaceae</taxon>
        <taxon>Paenibacillus</taxon>
    </lineage>
</organism>
<proteinExistence type="predicted"/>
<evidence type="ECO:0000313" key="1">
    <source>
        <dbReference type="EMBL" id="GIO36181.1"/>
    </source>
</evidence>
<keyword evidence="2" id="KW-1185">Reference proteome</keyword>